<reference evidence="2 3" key="1">
    <citation type="journal article" date="2018" name="Front. Microbiol.">
        <title>Genomic and genetic insights into a cosmopolitan fungus, Paecilomyces variotii (Eurotiales).</title>
        <authorList>
            <person name="Urquhart A.S."/>
            <person name="Mondo S.J."/>
            <person name="Makela M.R."/>
            <person name="Hane J.K."/>
            <person name="Wiebenga A."/>
            <person name="He G."/>
            <person name="Mihaltcheva S."/>
            <person name="Pangilinan J."/>
            <person name="Lipzen A."/>
            <person name="Barry K."/>
            <person name="de Vries R.P."/>
            <person name="Grigoriev I.V."/>
            <person name="Idnurm A."/>
        </authorList>
    </citation>
    <scope>NUCLEOTIDE SEQUENCE [LARGE SCALE GENOMIC DNA]</scope>
    <source>
        <strain evidence="2 3">CBS 101075</strain>
    </source>
</reference>
<evidence type="ECO:0000313" key="2">
    <source>
        <dbReference type="EMBL" id="RWQ92532.1"/>
    </source>
</evidence>
<gene>
    <name evidence="2" type="ORF">C8Q69DRAFT_479566</name>
</gene>
<dbReference type="Proteomes" id="UP000283841">
    <property type="component" value="Unassembled WGS sequence"/>
</dbReference>
<dbReference type="AlphaFoldDB" id="A0A443HL56"/>
<dbReference type="PANTHER" id="PTHR40788:SF1">
    <property type="entry name" value="IPA PROTEIN"/>
    <property type="match status" value="1"/>
</dbReference>
<evidence type="ECO:0008006" key="4">
    <source>
        <dbReference type="Google" id="ProtNLM"/>
    </source>
</evidence>
<feature type="compositionally biased region" description="Basic and acidic residues" evidence="1">
    <location>
        <begin position="570"/>
        <end position="584"/>
    </location>
</feature>
<proteinExistence type="predicted"/>
<dbReference type="EMBL" id="RCNU01000013">
    <property type="protein sequence ID" value="RWQ92532.1"/>
    <property type="molecule type" value="Genomic_DNA"/>
</dbReference>
<feature type="region of interest" description="Disordered" evidence="1">
    <location>
        <begin position="556"/>
        <end position="592"/>
    </location>
</feature>
<protein>
    <recommendedName>
        <fullName evidence="4">Ipa protein</fullName>
    </recommendedName>
</protein>
<name>A0A443HL56_BYSSP</name>
<keyword evidence="3" id="KW-1185">Reference proteome</keyword>
<dbReference type="PANTHER" id="PTHR40788">
    <property type="entry name" value="CLR5 DOMAIN-CONTAINING PROTEIN-RELATED"/>
    <property type="match status" value="1"/>
</dbReference>
<dbReference type="RefSeq" id="XP_028482177.1">
    <property type="nucleotide sequence ID" value="XM_028631455.1"/>
</dbReference>
<dbReference type="VEuPathDB" id="FungiDB:C8Q69DRAFT_479566"/>
<evidence type="ECO:0000256" key="1">
    <source>
        <dbReference type="SAM" id="MobiDB-lite"/>
    </source>
</evidence>
<accession>A0A443HL56</accession>
<organism evidence="2 3">
    <name type="scientific">Byssochlamys spectabilis</name>
    <name type="common">Paecilomyces variotii</name>
    <dbReference type="NCBI Taxonomy" id="264951"/>
    <lineage>
        <taxon>Eukaryota</taxon>
        <taxon>Fungi</taxon>
        <taxon>Dikarya</taxon>
        <taxon>Ascomycota</taxon>
        <taxon>Pezizomycotina</taxon>
        <taxon>Eurotiomycetes</taxon>
        <taxon>Eurotiomycetidae</taxon>
        <taxon>Eurotiales</taxon>
        <taxon>Thermoascaceae</taxon>
        <taxon>Paecilomyces</taxon>
    </lineage>
</organism>
<evidence type="ECO:0000313" key="3">
    <source>
        <dbReference type="Proteomes" id="UP000283841"/>
    </source>
</evidence>
<dbReference type="STRING" id="264951.A0A443HL56"/>
<comment type="caution">
    <text evidence="2">The sequence shown here is derived from an EMBL/GenBank/DDBJ whole genome shotgun (WGS) entry which is preliminary data.</text>
</comment>
<dbReference type="GeneID" id="39600732"/>
<sequence length="709" mass="79439">MGGTMDPSVLRELHDDLVRKYNRHAAAIECVWRSLDQKGRATCLKAGAINGVVLKHPLDRSLGDAIIIPEWNLRDITEPGSDFLLGLLKHRATKSLFEQYCTGANGEPGDHAFIQKMNAKGYQHSQPFHNCYTLFMDGNQYGASYEVLSDHSDVLAAFEPAIRAGLCVPQSTGELILLRQFSLLQGLNIIVDDILDTRSEGRDRGSRPRKSDKAATAALTALSDQTPTARPTLPDLIASARDQQESLEEYLELLSTEPAVLAHAVNAWFFSRPELVADEKGRRLPVHTDKYISPAFFDAIHSAVKGAAVWGYICRLLELLRTTTTDKVYRAILLQEISNILYLEYERSRALFKRHVRARAGSKWFKRVSNAYDRAGNARVILKCNPEQLTRSDPQLHYMLRLCQSETNAANAVDWIKKLSGLHEAHPTERERLADLEAESLCDLAVIIGSIQDLSSVLPIPSASRKTGQLFISKYQELDTELNRLGKNINLHDYVAPINNLLEPGMAESALNTLDHFVVEGTGTRMGSLYRDLIEDSISGLTIQYQQAKAKLEQTQAESVQPAISVPEPLDTRVERRREKEKTRPPRSSAFETTLRVEPPVVEEQTSPSQTFRVDPSTASVFSTLFEKSNSRGSVSWAAFELALVKLGFSILPKFGSVYTFLPPDTMAVRKSLTVHRPHKSRIEGYLIPIFARRLKRVYGWNKETFEVS</sequence>